<dbReference type="InterPro" id="IPR011629">
    <property type="entry name" value="CobW-like_C"/>
</dbReference>
<dbReference type="InterPro" id="IPR051316">
    <property type="entry name" value="Zinc-reg_GTPase_activator"/>
</dbReference>
<dbReference type="SUPFAM" id="SSF52540">
    <property type="entry name" value="P-loop containing nucleoside triphosphate hydrolases"/>
    <property type="match status" value="1"/>
</dbReference>
<dbReference type="GO" id="GO:0000166">
    <property type="term" value="F:nucleotide binding"/>
    <property type="evidence" value="ECO:0007669"/>
    <property type="project" value="UniProtKB-KW"/>
</dbReference>
<comment type="function">
    <text evidence="5">Zinc chaperone that directly transfers zinc cofactor to target proteins, thereby activating them. Zinc is transferred from the CXCC motif in the GTPase domain to the zinc binding site in target proteins in a process requiring GTP hydrolysis.</text>
</comment>
<proteinExistence type="inferred from homology"/>
<dbReference type="OrthoDB" id="9808822at2"/>
<dbReference type="Pfam" id="PF07683">
    <property type="entry name" value="CobW_C"/>
    <property type="match status" value="1"/>
</dbReference>
<evidence type="ECO:0000313" key="9">
    <source>
        <dbReference type="EMBL" id="PQV56285.1"/>
    </source>
</evidence>
<dbReference type="GO" id="GO:0016787">
    <property type="term" value="F:hydrolase activity"/>
    <property type="evidence" value="ECO:0007669"/>
    <property type="project" value="UniProtKB-KW"/>
</dbReference>
<sequence length="329" mass="35031">MAEATGRQDGLLPLVIVGGFLGAGKSTWLRHQLFTRRFGRVHVLVNEAAEMPVDDLLLGRAERLDVLAGGCACCSGRADLLAALRRICDAGAVALDTIVLETSGIADPAAIARAIMEDPVLVRRIVLTRTIVLVDALEGPGQLATEHLARAQAEAADEIVVTKAAEAPAPNRSRLAATLRGLAPDARLGWADFGVETKVETDPDALPFDLGPVAEDSGPIQAHRLDAGSAGGWWALSAWLSALLFARGDSIVRVKGAVRSPAGRLLLQSVRRHVQPPEILPEREQPQEGEGDFIVLIGRGIDPVRLQASWDRFVLGHEGRAEGIARDDP</sequence>
<reference evidence="9 10" key="1">
    <citation type="submission" date="2018-02" db="EMBL/GenBank/DDBJ databases">
        <title>Genomic Encyclopedia of Archaeal and Bacterial Type Strains, Phase II (KMG-II): from individual species to whole genera.</title>
        <authorList>
            <person name="Goeker M."/>
        </authorList>
    </citation>
    <scope>NUCLEOTIDE SEQUENCE [LARGE SCALE GENOMIC DNA]</scope>
    <source>
        <strain evidence="9 10">DSM 18921</strain>
    </source>
</reference>
<evidence type="ECO:0000256" key="5">
    <source>
        <dbReference type="ARBA" id="ARBA00045658"/>
    </source>
</evidence>
<evidence type="ECO:0000256" key="2">
    <source>
        <dbReference type="ARBA" id="ARBA00022801"/>
    </source>
</evidence>
<dbReference type="SUPFAM" id="SSF90002">
    <property type="entry name" value="Hypothetical protein YjiA, C-terminal domain"/>
    <property type="match status" value="1"/>
</dbReference>
<evidence type="ECO:0000259" key="7">
    <source>
        <dbReference type="Pfam" id="PF02492"/>
    </source>
</evidence>
<dbReference type="GO" id="GO:0005737">
    <property type="term" value="C:cytoplasm"/>
    <property type="evidence" value="ECO:0007669"/>
    <property type="project" value="TreeGrafter"/>
</dbReference>
<evidence type="ECO:0000313" key="10">
    <source>
        <dbReference type="Proteomes" id="UP000238338"/>
    </source>
</evidence>
<dbReference type="InterPro" id="IPR036627">
    <property type="entry name" value="CobW-likC_sf"/>
</dbReference>
<feature type="domain" description="CobW C-terminal" evidence="8">
    <location>
        <begin position="235"/>
        <end position="313"/>
    </location>
</feature>
<evidence type="ECO:0000259" key="8">
    <source>
        <dbReference type="Pfam" id="PF07683"/>
    </source>
</evidence>
<dbReference type="PANTHER" id="PTHR13748">
    <property type="entry name" value="COBW-RELATED"/>
    <property type="match status" value="1"/>
</dbReference>
<comment type="catalytic activity">
    <reaction evidence="6">
        <text>GTP + H2O = GDP + phosphate + H(+)</text>
        <dbReference type="Rhea" id="RHEA:19669"/>
        <dbReference type="ChEBI" id="CHEBI:15377"/>
        <dbReference type="ChEBI" id="CHEBI:15378"/>
        <dbReference type="ChEBI" id="CHEBI:37565"/>
        <dbReference type="ChEBI" id="CHEBI:43474"/>
        <dbReference type="ChEBI" id="CHEBI:58189"/>
    </reaction>
    <physiologicalReaction direction="left-to-right" evidence="6">
        <dbReference type="Rhea" id="RHEA:19670"/>
    </physiologicalReaction>
</comment>
<keyword evidence="10" id="KW-1185">Reference proteome</keyword>
<keyword evidence="3" id="KW-0143">Chaperone</keyword>
<keyword evidence="2" id="KW-0378">Hydrolase</keyword>
<dbReference type="Pfam" id="PF02492">
    <property type="entry name" value="cobW"/>
    <property type="match status" value="1"/>
</dbReference>
<organism evidence="9 10">
    <name type="scientific">Albidovulum denitrificans</name>
    <dbReference type="NCBI Taxonomy" id="404881"/>
    <lineage>
        <taxon>Bacteria</taxon>
        <taxon>Pseudomonadati</taxon>
        <taxon>Pseudomonadota</taxon>
        <taxon>Alphaproteobacteria</taxon>
        <taxon>Rhodobacterales</taxon>
        <taxon>Paracoccaceae</taxon>
        <taxon>Albidovulum</taxon>
    </lineage>
</organism>
<dbReference type="Gene3D" id="3.30.1220.10">
    <property type="entry name" value="CobW-like, C-terminal domain"/>
    <property type="match status" value="1"/>
</dbReference>
<comment type="caution">
    <text evidence="9">The sequence shown here is derived from an EMBL/GenBank/DDBJ whole genome shotgun (WGS) entry which is preliminary data.</text>
</comment>
<accession>A0A2S8S667</accession>
<dbReference type="EMBL" id="PVEP01000005">
    <property type="protein sequence ID" value="PQV56285.1"/>
    <property type="molecule type" value="Genomic_DNA"/>
</dbReference>
<evidence type="ECO:0000256" key="3">
    <source>
        <dbReference type="ARBA" id="ARBA00023186"/>
    </source>
</evidence>
<evidence type="ECO:0000256" key="4">
    <source>
        <dbReference type="ARBA" id="ARBA00034320"/>
    </source>
</evidence>
<gene>
    <name evidence="9" type="ORF">LX70_02551</name>
</gene>
<dbReference type="Proteomes" id="UP000238338">
    <property type="component" value="Unassembled WGS sequence"/>
</dbReference>
<dbReference type="InterPro" id="IPR003495">
    <property type="entry name" value="CobW/HypB/UreG_nucleotide-bd"/>
</dbReference>
<dbReference type="InterPro" id="IPR027417">
    <property type="entry name" value="P-loop_NTPase"/>
</dbReference>
<dbReference type="Gene3D" id="3.40.50.300">
    <property type="entry name" value="P-loop containing nucleotide triphosphate hydrolases"/>
    <property type="match status" value="1"/>
</dbReference>
<dbReference type="AlphaFoldDB" id="A0A2S8S667"/>
<protein>
    <submittedName>
        <fullName evidence="9">G3E family GTPase</fullName>
    </submittedName>
</protein>
<dbReference type="RefSeq" id="WP_105515139.1">
    <property type="nucleotide sequence ID" value="NZ_PVEP01000005.1"/>
</dbReference>
<keyword evidence="1" id="KW-0547">Nucleotide-binding</keyword>
<name>A0A2S8S667_9RHOB</name>
<dbReference type="CDD" id="cd03112">
    <property type="entry name" value="CobW-like"/>
    <property type="match status" value="1"/>
</dbReference>
<feature type="domain" description="CobW/HypB/UreG nucleotide-binding" evidence="7">
    <location>
        <begin position="13"/>
        <end position="186"/>
    </location>
</feature>
<evidence type="ECO:0000256" key="1">
    <source>
        <dbReference type="ARBA" id="ARBA00022741"/>
    </source>
</evidence>
<evidence type="ECO:0000256" key="6">
    <source>
        <dbReference type="ARBA" id="ARBA00049117"/>
    </source>
</evidence>
<comment type="similarity">
    <text evidence="4">Belongs to the SIMIBI class G3E GTPase family. ZNG1 subfamily.</text>
</comment>